<dbReference type="Gene3D" id="3.10.580.10">
    <property type="entry name" value="CBS-domain"/>
    <property type="match status" value="1"/>
</dbReference>
<dbReference type="InterPro" id="IPR001667">
    <property type="entry name" value="DDH_dom"/>
</dbReference>
<dbReference type="NCBIfam" id="NF011442">
    <property type="entry name" value="PRK14869.1-4"/>
    <property type="match status" value="1"/>
</dbReference>
<evidence type="ECO:0000256" key="7">
    <source>
        <dbReference type="ARBA" id="ARBA00047820"/>
    </source>
</evidence>
<dbReference type="NCBIfam" id="NF003877">
    <property type="entry name" value="PRK05427.1"/>
    <property type="match status" value="1"/>
</dbReference>
<dbReference type="EMBL" id="CP121687">
    <property type="protein sequence ID" value="WZL68870.1"/>
    <property type="molecule type" value="Genomic_DNA"/>
</dbReference>
<dbReference type="Pfam" id="PF01368">
    <property type="entry name" value="DHH"/>
    <property type="match status" value="1"/>
</dbReference>
<dbReference type="Pfam" id="PF02833">
    <property type="entry name" value="DHHA2"/>
    <property type="match status" value="1"/>
</dbReference>
<dbReference type="InterPro" id="IPR038222">
    <property type="entry name" value="DHHA2_dom_sf"/>
</dbReference>
<keyword evidence="5" id="KW-0464">Manganese</keyword>
<evidence type="ECO:0000256" key="4">
    <source>
        <dbReference type="ARBA" id="ARBA00022801"/>
    </source>
</evidence>
<evidence type="ECO:0000256" key="5">
    <source>
        <dbReference type="ARBA" id="ARBA00023211"/>
    </source>
</evidence>
<gene>
    <name evidence="10" type="ORF">QBE51_08515</name>
</gene>
<dbReference type="InterPro" id="IPR000644">
    <property type="entry name" value="CBS_dom"/>
</dbReference>
<dbReference type="Proteomes" id="UP001486565">
    <property type="component" value="Chromosome"/>
</dbReference>
<dbReference type="SUPFAM" id="SSF64182">
    <property type="entry name" value="DHH phosphoesterases"/>
    <property type="match status" value="1"/>
</dbReference>
<dbReference type="SMART" id="SM00116">
    <property type="entry name" value="CBS"/>
    <property type="match status" value="2"/>
</dbReference>
<name>A0ABZ2Y134_9FIRM</name>
<comment type="cofactor">
    <cofactor evidence="1">
        <name>Mn(2+)</name>
        <dbReference type="ChEBI" id="CHEBI:29035"/>
    </cofactor>
</comment>
<dbReference type="PROSITE" id="PS51371">
    <property type="entry name" value="CBS"/>
    <property type="match status" value="2"/>
</dbReference>
<keyword evidence="8" id="KW-0129">CBS domain</keyword>
<evidence type="ECO:0000259" key="9">
    <source>
        <dbReference type="PROSITE" id="PS51371"/>
    </source>
</evidence>
<evidence type="ECO:0000256" key="1">
    <source>
        <dbReference type="ARBA" id="ARBA00001936"/>
    </source>
</evidence>
<dbReference type="Pfam" id="PF07085">
    <property type="entry name" value="DRTGG"/>
    <property type="match status" value="1"/>
</dbReference>
<feature type="domain" description="CBS" evidence="9">
    <location>
        <begin position="249"/>
        <end position="307"/>
    </location>
</feature>
<feature type="domain" description="CBS" evidence="9">
    <location>
        <begin position="73"/>
        <end position="130"/>
    </location>
</feature>
<evidence type="ECO:0000256" key="8">
    <source>
        <dbReference type="PROSITE-ProRule" id="PRU00703"/>
    </source>
</evidence>
<dbReference type="EC" id="3.6.1.1" evidence="2"/>
<proteinExistence type="predicted"/>
<keyword evidence="11" id="KW-1185">Reference proteome</keyword>
<evidence type="ECO:0000256" key="6">
    <source>
        <dbReference type="ARBA" id="ARBA00032535"/>
    </source>
</evidence>
<dbReference type="InterPro" id="IPR046342">
    <property type="entry name" value="CBS_dom_sf"/>
</dbReference>
<dbReference type="InterPro" id="IPR028979">
    <property type="entry name" value="Ser_kin/Pase_Hpr-like_N_sf"/>
</dbReference>
<organism evidence="10 11">
    <name type="scientific">Defluviitalea saccharophila</name>
    <dbReference type="NCBI Taxonomy" id="879970"/>
    <lineage>
        <taxon>Bacteria</taxon>
        <taxon>Bacillati</taxon>
        <taxon>Bacillota</taxon>
        <taxon>Clostridia</taxon>
        <taxon>Lachnospirales</taxon>
        <taxon>Defluviitaleaceae</taxon>
        <taxon>Defluviitalea</taxon>
    </lineage>
</organism>
<keyword evidence="4 10" id="KW-0378">Hydrolase</keyword>
<dbReference type="Pfam" id="PF00571">
    <property type="entry name" value="CBS"/>
    <property type="match status" value="2"/>
</dbReference>
<dbReference type="PANTHER" id="PTHR12112:SF22">
    <property type="entry name" value="MANGANESE-DEPENDENT INORGANIC PYROPHOSPHATASE-RELATED"/>
    <property type="match status" value="1"/>
</dbReference>
<dbReference type="RefSeq" id="WP_341875876.1">
    <property type="nucleotide sequence ID" value="NZ_CP121687.1"/>
</dbReference>
<dbReference type="Gene3D" id="3.10.310.20">
    <property type="entry name" value="DHHA2 domain"/>
    <property type="match status" value="1"/>
</dbReference>
<dbReference type="PANTHER" id="PTHR12112">
    <property type="entry name" value="BNIP - RELATED"/>
    <property type="match status" value="1"/>
</dbReference>
<dbReference type="NCBIfam" id="NF011443">
    <property type="entry name" value="PRK14869.1-5"/>
    <property type="match status" value="1"/>
</dbReference>
<dbReference type="GO" id="GO:0004427">
    <property type="term" value="F:inorganic diphosphate phosphatase activity"/>
    <property type="evidence" value="ECO:0007669"/>
    <property type="project" value="UniProtKB-EC"/>
</dbReference>
<dbReference type="SUPFAM" id="SSF75138">
    <property type="entry name" value="HprK N-terminal domain-like"/>
    <property type="match status" value="1"/>
</dbReference>
<sequence>MDKPIFVFGHLNPDTDSICSAIAYAELKRELGYSNVQAVRIGNINRETAFALNFFGEGPPPLLSDVEPQVADLNFYSPYVVHKDDSIKSVWDLMKKIERHMIPVVDEEDRLNGIVSLKDIATSYMEFSDEMAIKNHKTRFSNLIKVLDGEILEGNYPYEYVEGNIYTDSTLAKDQELSRGDILIIGCAKDIQEKVENIGAGCIIVAGDKDFNESYELKKDLECAVVRVPHSFFKTIKLINQSISVSAIMRKHNLVYFQMDDYVEEIKEIMQSSAHRSFPVVDSEGKVKGILSRRHLIDINRKHVILMDHNEKGQSIKGLEKATILEIIDHHRVADIHTMAPLYFRAEPVGCTATIVSKMYRENNIEPTPGIAGLMLSAIISDTLLFKSPTCTEEDKCQAEYLAKIAGVDIQKYGMAMITAGTSLKGKTAEQIYYTDMKKFVFGKYKAAISQVNTADFRGVFNLIPELKAMMHTLCETEKYDLVILLVTDIILGGTELIAVGSGKELVSRAFGLNIKEDSIFLPGVLSRKKQVVPKLMNAAQI</sequence>
<evidence type="ECO:0000313" key="11">
    <source>
        <dbReference type="Proteomes" id="UP001486565"/>
    </source>
</evidence>
<accession>A0ABZ2Y134</accession>
<evidence type="ECO:0000256" key="2">
    <source>
        <dbReference type="ARBA" id="ARBA00012146"/>
    </source>
</evidence>
<dbReference type="SMART" id="SM01131">
    <property type="entry name" value="DHHA2"/>
    <property type="match status" value="1"/>
</dbReference>
<evidence type="ECO:0000313" key="10">
    <source>
        <dbReference type="EMBL" id="WZL68870.1"/>
    </source>
</evidence>
<keyword evidence="3" id="KW-0479">Metal-binding</keyword>
<dbReference type="Gene3D" id="3.40.1390.20">
    <property type="entry name" value="HprK N-terminal domain-like"/>
    <property type="match status" value="1"/>
</dbReference>
<dbReference type="SUPFAM" id="SSF54631">
    <property type="entry name" value="CBS-domain pair"/>
    <property type="match status" value="1"/>
</dbReference>
<protein>
    <recommendedName>
        <fullName evidence="2">inorganic diphosphatase</fullName>
        <ecNumber evidence="2">3.6.1.1</ecNumber>
    </recommendedName>
    <alternativeName>
        <fullName evidence="6">Pyrophosphate phospho-hydrolase</fullName>
    </alternativeName>
</protein>
<evidence type="ECO:0000256" key="3">
    <source>
        <dbReference type="ARBA" id="ARBA00022723"/>
    </source>
</evidence>
<dbReference type="InterPro" id="IPR004097">
    <property type="entry name" value="DHHA2"/>
</dbReference>
<dbReference type="InterPro" id="IPR010766">
    <property type="entry name" value="DRTGG"/>
</dbReference>
<reference evidence="10 11" key="1">
    <citation type="submission" date="2023-03" db="EMBL/GenBank/DDBJ databases">
        <title>Novel Species.</title>
        <authorList>
            <person name="Ma S."/>
        </authorList>
    </citation>
    <scope>NUCLEOTIDE SEQUENCE [LARGE SCALE GENOMIC DNA]</scope>
    <source>
        <strain evidence="10 11">LIND6LT2</strain>
    </source>
</reference>
<comment type="catalytic activity">
    <reaction evidence="7">
        <text>diphosphate + H2O = 2 phosphate + H(+)</text>
        <dbReference type="Rhea" id="RHEA:24576"/>
        <dbReference type="ChEBI" id="CHEBI:15377"/>
        <dbReference type="ChEBI" id="CHEBI:15378"/>
        <dbReference type="ChEBI" id="CHEBI:33019"/>
        <dbReference type="ChEBI" id="CHEBI:43474"/>
        <dbReference type="EC" id="3.6.1.1"/>
    </reaction>
</comment>
<dbReference type="InterPro" id="IPR038763">
    <property type="entry name" value="DHH_sf"/>
</dbReference>